<dbReference type="Gene3D" id="3.30.70.60">
    <property type="match status" value="1"/>
</dbReference>
<dbReference type="GO" id="GO:0005853">
    <property type="term" value="C:eukaryotic translation elongation factor 1 complex"/>
    <property type="evidence" value="ECO:0007669"/>
    <property type="project" value="InterPro"/>
</dbReference>
<dbReference type="PROSITE" id="PS00824">
    <property type="entry name" value="EF1BD_1"/>
    <property type="match status" value="1"/>
</dbReference>
<dbReference type="SMART" id="SM01182">
    <property type="entry name" value="EF-1_beta_acid"/>
    <property type="match status" value="1"/>
</dbReference>
<dbReference type="Pfam" id="PF00736">
    <property type="entry name" value="EF1_GNE"/>
    <property type="match status" value="1"/>
</dbReference>
<evidence type="ECO:0000313" key="6">
    <source>
        <dbReference type="EMBL" id="VEL29609.1"/>
    </source>
</evidence>
<feature type="compositionally biased region" description="Acidic residues" evidence="4">
    <location>
        <begin position="92"/>
        <end position="104"/>
    </location>
</feature>
<reference evidence="6" key="1">
    <citation type="submission" date="2018-11" db="EMBL/GenBank/DDBJ databases">
        <authorList>
            <consortium name="Pathogen Informatics"/>
        </authorList>
    </citation>
    <scope>NUCLEOTIDE SEQUENCE</scope>
</reference>
<dbReference type="Proteomes" id="UP000784294">
    <property type="component" value="Unassembled WGS sequence"/>
</dbReference>
<evidence type="ECO:0000256" key="2">
    <source>
        <dbReference type="ARBA" id="ARBA00022768"/>
    </source>
</evidence>
<dbReference type="SUPFAM" id="SSF54984">
    <property type="entry name" value="eEF-1beta-like"/>
    <property type="match status" value="1"/>
</dbReference>
<feature type="non-terminal residue" evidence="6">
    <location>
        <position position="1"/>
    </location>
</feature>
<evidence type="ECO:0000259" key="5">
    <source>
        <dbReference type="SMART" id="SM01182"/>
    </source>
</evidence>
<protein>
    <recommendedName>
        <fullName evidence="5">Elongation factor 1 beta central acidic region eukaryote domain-containing protein</fullName>
    </recommendedName>
</protein>
<dbReference type="AlphaFoldDB" id="A0A448X707"/>
<dbReference type="InterPro" id="IPR014717">
    <property type="entry name" value="Transl_elong_EF1B/ribsomal_bS6"/>
</dbReference>
<dbReference type="InterPro" id="IPR001326">
    <property type="entry name" value="Transl_elong_EF1B_B/D_CS"/>
</dbReference>
<dbReference type="Gene3D" id="1.20.1050.130">
    <property type="match status" value="1"/>
</dbReference>
<dbReference type="GO" id="GO:0005829">
    <property type="term" value="C:cytosol"/>
    <property type="evidence" value="ECO:0007669"/>
    <property type="project" value="TreeGrafter"/>
</dbReference>
<feature type="domain" description="Elongation factor 1 beta central acidic region eukaryote" evidence="5">
    <location>
        <begin position="98"/>
        <end position="124"/>
    </location>
</feature>
<dbReference type="InterPro" id="IPR014038">
    <property type="entry name" value="EF1B_bsu/dsu_GNE"/>
</dbReference>
<dbReference type="GO" id="GO:0005085">
    <property type="term" value="F:guanyl-nucleotide exchange factor activity"/>
    <property type="evidence" value="ECO:0007669"/>
    <property type="project" value="TreeGrafter"/>
</dbReference>
<dbReference type="FunFam" id="3.30.70.60:FF:000001">
    <property type="entry name" value="Elongation factor 1-beta 1 like"/>
    <property type="match status" value="1"/>
</dbReference>
<gene>
    <name evidence="6" type="ORF">PXEA_LOCUS23049</name>
</gene>
<dbReference type="InterPro" id="IPR036219">
    <property type="entry name" value="eEF-1beta-like_sf"/>
</dbReference>
<dbReference type="EMBL" id="CAAALY010104666">
    <property type="protein sequence ID" value="VEL29609.1"/>
    <property type="molecule type" value="Genomic_DNA"/>
</dbReference>
<dbReference type="GO" id="GO:0003746">
    <property type="term" value="F:translation elongation factor activity"/>
    <property type="evidence" value="ECO:0007669"/>
    <property type="project" value="UniProtKB-KW"/>
</dbReference>
<dbReference type="InterPro" id="IPR049720">
    <property type="entry name" value="EF1B_bsu/dsu"/>
</dbReference>
<proteinExistence type="inferred from homology"/>
<keyword evidence="3" id="KW-0648">Protein biosynthesis</keyword>
<dbReference type="InterPro" id="IPR036282">
    <property type="entry name" value="Glutathione-S-Trfase_C_sf"/>
</dbReference>
<evidence type="ECO:0000256" key="4">
    <source>
        <dbReference type="SAM" id="MobiDB-lite"/>
    </source>
</evidence>
<evidence type="ECO:0000313" key="7">
    <source>
        <dbReference type="Proteomes" id="UP000784294"/>
    </source>
</evidence>
<dbReference type="OrthoDB" id="331763at2759"/>
<comment type="caution">
    <text evidence="6">The sequence shown here is derived from an EMBL/GenBank/DDBJ whole genome shotgun (WGS) entry which is preliminary data.</text>
</comment>
<sequence length="183" mass="20344">MGFGDLSTDSGLACLDSYLLKRSYIDGYQASQADNTLFETLEKPPPSKYQNCLRWYNHIKSFGDDRKKLPGEKKTADSYGDAATSKSNQATGDDDLDLFGSDEEDDTEVAKMKAERLKAYEEKKKGKAVVVAKSSIILDVKPWDSETNMAEVERTVRSIKTDGLQWGASKLVPLAYGIKKLQI</sequence>
<keyword evidence="7" id="KW-1185">Reference proteome</keyword>
<dbReference type="Pfam" id="PF10587">
    <property type="entry name" value="EF-1_beta_acid"/>
    <property type="match status" value="1"/>
</dbReference>
<keyword evidence="2" id="KW-0251">Elongation factor</keyword>
<dbReference type="PANTHER" id="PTHR11595">
    <property type="entry name" value="EF-HAND AND COILED-COIL DOMAIN-CONTAINING FAMILY MEMBER"/>
    <property type="match status" value="1"/>
</dbReference>
<dbReference type="PANTHER" id="PTHR11595:SF21">
    <property type="entry name" value="ELONGATION FACTOR 1-BETA"/>
    <property type="match status" value="1"/>
</dbReference>
<dbReference type="SUPFAM" id="SSF47616">
    <property type="entry name" value="GST C-terminal domain-like"/>
    <property type="match status" value="1"/>
</dbReference>
<evidence type="ECO:0000256" key="1">
    <source>
        <dbReference type="ARBA" id="ARBA00007411"/>
    </source>
</evidence>
<organism evidence="6 7">
    <name type="scientific">Protopolystoma xenopodis</name>
    <dbReference type="NCBI Taxonomy" id="117903"/>
    <lineage>
        <taxon>Eukaryota</taxon>
        <taxon>Metazoa</taxon>
        <taxon>Spiralia</taxon>
        <taxon>Lophotrochozoa</taxon>
        <taxon>Platyhelminthes</taxon>
        <taxon>Monogenea</taxon>
        <taxon>Polyopisthocotylea</taxon>
        <taxon>Polystomatidea</taxon>
        <taxon>Polystomatidae</taxon>
        <taxon>Protopolystoma</taxon>
    </lineage>
</organism>
<name>A0A448X707_9PLAT</name>
<feature type="region of interest" description="Disordered" evidence="4">
    <location>
        <begin position="67"/>
        <end position="104"/>
    </location>
</feature>
<accession>A0A448X707</accession>
<comment type="similarity">
    <text evidence="1">Belongs to the EF-1-beta/EF-1-delta family.</text>
</comment>
<evidence type="ECO:0000256" key="3">
    <source>
        <dbReference type="ARBA" id="ARBA00022917"/>
    </source>
</evidence>
<feature type="compositionally biased region" description="Basic and acidic residues" evidence="4">
    <location>
        <begin position="67"/>
        <end position="76"/>
    </location>
</feature>
<dbReference type="CDD" id="cd00292">
    <property type="entry name" value="EF1B"/>
    <property type="match status" value="1"/>
</dbReference>
<dbReference type="InterPro" id="IPR018940">
    <property type="entry name" value="EF-1_beta_acid_region_euk"/>
</dbReference>